<dbReference type="Proteomes" id="UP000245119">
    <property type="component" value="Linkage Group LG10"/>
</dbReference>
<dbReference type="InterPro" id="IPR027417">
    <property type="entry name" value="P-loop_NTPase"/>
</dbReference>
<evidence type="ECO:0000313" key="6">
    <source>
        <dbReference type="Proteomes" id="UP000245119"/>
    </source>
</evidence>
<evidence type="ECO:0000313" key="5">
    <source>
        <dbReference type="EMBL" id="PVD24006.1"/>
    </source>
</evidence>
<proteinExistence type="inferred from homology"/>
<keyword evidence="2" id="KW-0547">Nucleotide-binding</keyword>
<dbReference type="OrthoDB" id="8954335at2759"/>
<evidence type="ECO:0000256" key="2">
    <source>
        <dbReference type="ARBA" id="ARBA00022741"/>
    </source>
</evidence>
<name>A0A2T7NS72_POMCA</name>
<evidence type="ECO:0000256" key="3">
    <source>
        <dbReference type="ARBA" id="ARBA00023134"/>
    </source>
</evidence>
<dbReference type="InterPro" id="IPR045058">
    <property type="entry name" value="GIMA/IAN/Toc"/>
</dbReference>
<dbReference type="AlphaFoldDB" id="A0A2T7NS72"/>
<dbReference type="Gene3D" id="3.40.50.300">
    <property type="entry name" value="P-loop containing nucleotide triphosphate hydrolases"/>
    <property type="match status" value="1"/>
</dbReference>
<dbReference type="STRING" id="400727.A0A2T7NS72"/>
<keyword evidence="3" id="KW-0342">GTP-binding</keyword>
<dbReference type="EMBL" id="PZQS01000010">
    <property type="protein sequence ID" value="PVD24006.1"/>
    <property type="molecule type" value="Genomic_DNA"/>
</dbReference>
<dbReference type="PANTHER" id="PTHR10903">
    <property type="entry name" value="GTPASE, IMAP FAMILY MEMBER-RELATED"/>
    <property type="match status" value="1"/>
</dbReference>
<evidence type="ECO:0000259" key="4">
    <source>
        <dbReference type="PROSITE" id="PS51720"/>
    </source>
</evidence>
<comment type="similarity">
    <text evidence="1">Belongs to the TRAFAC class TrmE-Era-EngA-EngB-Septin-like GTPase superfamily. AIG1/Toc34/Toc159-like paraseptin GTPase family. IAN subfamily.</text>
</comment>
<dbReference type="PROSITE" id="PS51720">
    <property type="entry name" value="G_AIG1"/>
    <property type="match status" value="1"/>
</dbReference>
<gene>
    <name evidence="5" type="ORF">C0Q70_17283</name>
</gene>
<dbReference type="InterPro" id="IPR006703">
    <property type="entry name" value="G_AIG1"/>
</dbReference>
<dbReference type="PANTHER" id="PTHR10903:SF184">
    <property type="entry name" value="GTP-BINDING PROTEIN A"/>
    <property type="match status" value="1"/>
</dbReference>
<organism evidence="5 6">
    <name type="scientific">Pomacea canaliculata</name>
    <name type="common">Golden apple snail</name>
    <dbReference type="NCBI Taxonomy" id="400727"/>
    <lineage>
        <taxon>Eukaryota</taxon>
        <taxon>Metazoa</taxon>
        <taxon>Spiralia</taxon>
        <taxon>Lophotrochozoa</taxon>
        <taxon>Mollusca</taxon>
        <taxon>Gastropoda</taxon>
        <taxon>Caenogastropoda</taxon>
        <taxon>Architaenioglossa</taxon>
        <taxon>Ampullarioidea</taxon>
        <taxon>Ampullariidae</taxon>
        <taxon>Pomacea</taxon>
    </lineage>
</organism>
<sequence>MPTTLRLILIGKTGNGKSTTGNFILGQEAFEQHCGLNSGTDKCGWKKVSADTIVLEVFDTPDMVNCEMSDADAKKQVEEWRTSPETSVAVIVAIRCDVRYTAEEYAIYTKIKDLWGDDFCKNLVIAFTFKDRLDHDEKEFELELKTVCQELQNVLEDARHRYVLFDCSPGRYVEELHGDIFNKLAECFSRDMQTWSFWSMASAVVTSTLNPCVSYLKSFFP</sequence>
<reference evidence="5 6" key="1">
    <citation type="submission" date="2018-04" db="EMBL/GenBank/DDBJ databases">
        <title>The genome of golden apple snail Pomacea canaliculata provides insight into stress tolerance and invasive adaptation.</title>
        <authorList>
            <person name="Liu C."/>
            <person name="Liu B."/>
            <person name="Ren Y."/>
            <person name="Zhang Y."/>
            <person name="Wang H."/>
            <person name="Li S."/>
            <person name="Jiang F."/>
            <person name="Yin L."/>
            <person name="Zhang G."/>
            <person name="Qian W."/>
            <person name="Fan W."/>
        </authorList>
    </citation>
    <scope>NUCLEOTIDE SEQUENCE [LARGE SCALE GENOMIC DNA]</scope>
    <source>
        <strain evidence="5">SZHN2017</strain>
        <tissue evidence="5">Muscle</tissue>
    </source>
</reference>
<protein>
    <recommendedName>
        <fullName evidence="4">AIG1-type G domain-containing protein</fullName>
    </recommendedName>
</protein>
<comment type="caution">
    <text evidence="5">The sequence shown here is derived from an EMBL/GenBank/DDBJ whole genome shotgun (WGS) entry which is preliminary data.</text>
</comment>
<dbReference type="SUPFAM" id="SSF52540">
    <property type="entry name" value="P-loop containing nucleoside triphosphate hydrolases"/>
    <property type="match status" value="1"/>
</dbReference>
<keyword evidence="6" id="KW-1185">Reference proteome</keyword>
<evidence type="ECO:0000256" key="1">
    <source>
        <dbReference type="ARBA" id="ARBA00008535"/>
    </source>
</evidence>
<dbReference type="Pfam" id="PF04548">
    <property type="entry name" value="AIG1"/>
    <property type="match status" value="1"/>
</dbReference>
<feature type="domain" description="AIG1-type G" evidence="4">
    <location>
        <begin position="2"/>
        <end position="221"/>
    </location>
</feature>
<accession>A0A2T7NS72</accession>
<dbReference type="GO" id="GO:0005525">
    <property type="term" value="F:GTP binding"/>
    <property type="evidence" value="ECO:0007669"/>
    <property type="project" value="UniProtKB-KW"/>
</dbReference>